<gene>
    <name evidence="2" type="ORF">Lupro_12560</name>
</gene>
<dbReference type="STRING" id="1622118.Lupro_12560"/>
<evidence type="ECO:0000256" key="1">
    <source>
        <dbReference type="SAM" id="Phobius"/>
    </source>
</evidence>
<reference evidence="2 3" key="2">
    <citation type="journal article" date="2016" name="Int. J. Syst. Evol. Microbiol.">
        <title>Lutibacter profundi sp. nov., isolated from a deep-sea hydrothermal system on the Arctic Mid-Ocean Ridge and emended description of the genus Lutibacter.</title>
        <authorList>
            <person name="Le Moine Bauer S."/>
            <person name="Roalkvam I."/>
            <person name="Steen I.H."/>
            <person name="Dahle H."/>
        </authorList>
    </citation>
    <scope>NUCLEOTIDE SEQUENCE [LARGE SCALE GENOMIC DNA]</scope>
    <source>
        <strain evidence="2 3">LP1</strain>
    </source>
</reference>
<proteinExistence type="predicted"/>
<dbReference type="RefSeq" id="WP_068210994.1">
    <property type="nucleotide sequence ID" value="NZ_CP013355.1"/>
</dbReference>
<evidence type="ECO:0000313" key="3">
    <source>
        <dbReference type="Proteomes" id="UP000059672"/>
    </source>
</evidence>
<keyword evidence="1" id="KW-0812">Transmembrane</keyword>
<keyword evidence="3" id="KW-1185">Reference proteome</keyword>
<keyword evidence="1" id="KW-0472">Membrane</keyword>
<dbReference type="EMBL" id="CP013355">
    <property type="protein sequence ID" value="AMC12042.1"/>
    <property type="molecule type" value="Genomic_DNA"/>
</dbReference>
<dbReference type="KEGG" id="lut:Lupro_12560"/>
<reference evidence="3" key="1">
    <citation type="submission" date="2015-12" db="EMBL/GenBank/DDBJ databases">
        <title>Complete genome sequence of Lutibacter profundus strain LP1.</title>
        <authorList>
            <person name="Wissuwa J."/>
            <person name="Le Moine Bauer S."/>
            <person name="Stokke R."/>
            <person name="Dahle H."/>
            <person name="Steen I.H."/>
        </authorList>
    </citation>
    <scope>NUCLEOTIDE SEQUENCE [LARGE SCALE GENOMIC DNA]</scope>
    <source>
        <strain evidence="3">LP1</strain>
    </source>
</reference>
<sequence length="189" mass="21011">MNAIKPDSTGTYNLLISFKGNDTFKKAKKNIVFKDVDIRAKLITKDSVNYISATLINTATNTPITGESLNIQVQRLFKPLKIGNEFNYTNENGAIFIPIDNGIPGMDGNIAIEVVLNESDDFGTVKAIVNAPIGVPIVDESTFNERTMWSPRNKTPLFLLIFPNLLIFGIWGLIIYLITNLFKISKSKI</sequence>
<dbReference type="AlphaFoldDB" id="A0A120IEL4"/>
<keyword evidence="1" id="KW-1133">Transmembrane helix</keyword>
<protein>
    <submittedName>
        <fullName evidence="2">Uncharacterized protein</fullName>
    </submittedName>
</protein>
<organism evidence="2 3">
    <name type="scientific">Lutibacter profundi</name>
    <dbReference type="NCBI Taxonomy" id="1622118"/>
    <lineage>
        <taxon>Bacteria</taxon>
        <taxon>Pseudomonadati</taxon>
        <taxon>Bacteroidota</taxon>
        <taxon>Flavobacteriia</taxon>
        <taxon>Flavobacteriales</taxon>
        <taxon>Flavobacteriaceae</taxon>
        <taxon>Lutibacter</taxon>
    </lineage>
</organism>
<feature type="transmembrane region" description="Helical" evidence="1">
    <location>
        <begin position="157"/>
        <end position="178"/>
    </location>
</feature>
<name>A0A120IEL4_9FLAO</name>
<dbReference type="Proteomes" id="UP000059672">
    <property type="component" value="Chromosome"/>
</dbReference>
<dbReference type="OrthoDB" id="1429686at2"/>
<evidence type="ECO:0000313" key="2">
    <source>
        <dbReference type="EMBL" id="AMC12042.1"/>
    </source>
</evidence>
<accession>A0A120IEL4</accession>